<protein>
    <recommendedName>
        <fullName evidence="4">Gag-pol polyprotein</fullName>
    </recommendedName>
</protein>
<organism evidence="2 3">
    <name type="scientific">Solanum verrucosum</name>
    <dbReference type="NCBI Taxonomy" id="315347"/>
    <lineage>
        <taxon>Eukaryota</taxon>
        <taxon>Viridiplantae</taxon>
        <taxon>Streptophyta</taxon>
        <taxon>Embryophyta</taxon>
        <taxon>Tracheophyta</taxon>
        <taxon>Spermatophyta</taxon>
        <taxon>Magnoliopsida</taxon>
        <taxon>eudicotyledons</taxon>
        <taxon>Gunneridae</taxon>
        <taxon>Pentapetalae</taxon>
        <taxon>asterids</taxon>
        <taxon>lamiids</taxon>
        <taxon>Solanales</taxon>
        <taxon>Solanaceae</taxon>
        <taxon>Solanoideae</taxon>
        <taxon>Solaneae</taxon>
        <taxon>Solanum</taxon>
    </lineage>
</organism>
<evidence type="ECO:0008006" key="4">
    <source>
        <dbReference type="Google" id="ProtNLM"/>
    </source>
</evidence>
<sequence>MPPRRAVTGRLARRNVEPHEQGVLNTPEVQPQGEITNAKFREAVQMLSQTVTNQIMHFADVERVELVAYPMKGVARIWFDQWKKNRVEGAPFVSWALFEEALLGLFFPVNREKQRNMMSVFIAGLSRLSTKEGKAAMLIGDMDIARLMIHVQQVEEDKLRDKEEFKNKRAKTSGNESGQQKDNANRIHSGVCCDGSIGCFKCVAPSDRATSRGATSGASRGGNRLYAITICKEQEDSPDVVTGMIQVFNFDVYALLDPGANLSFVTPYVAMNFDVLPKKLIEPFSVATPTSKSIQVERVYRDCTISINHKSTMADLVELDMVAFDIILGMDWLHACYALGDCRTRVVKFQFPNELVIE</sequence>
<gene>
    <name evidence="2" type="ORF">MTR67_038907</name>
</gene>
<dbReference type="InterPro" id="IPR021109">
    <property type="entry name" value="Peptidase_aspartic_dom_sf"/>
</dbReference>
<feature type="compositionally biased region" description="Polar residues" evidence="1">
    <location>
        <begin position="172"/>
        <end position="182"/>
    </location>
</feature>
<dbReference type="Pfam" id="PF08284">
    <property type="entry name" value="RVP_2"/>
    <property type="match status" value="1"/>
</dbReference>
<evidence type="ECO:0000256" key="1">
    <source>
        <dbReference type="SAM" id="MobiDB-lite"/>
    </source>
</evidence>
<proteinExistence type="predicted"/>
<keyword evidence="3" id="KW-1185">Reference proteome</keyword>
<dbReference type="AlphaFoldDB" id="A0AAF0UGE6"/>
<dbReference type="EMBL" id="CP133620">
    <property type="protein sequence ID" value="WMV45522.1"/>
    <property type="molecule type" value="Genomic_DNA"/>
</dbReference>
<dbReference type="CDD" id="cd00303">
    <property type="entry name" value="retropepsin_like"/>
    <property type="match status" value="1"/>
</dbReference>
<dbReference type="PANTHER" id="PTHR15503">
    <property type="entry name" value="LDOC1 RELATED"/>
    <property type="match status" value="1"/>
</dbReference>
<dbReference type="Gene3D" id="2.40.70.10">
    <property type="entry name" value="Acid Proteases"/>
    <property type="match status" value="1"/>
</dbReference>
<dbReference type="InterPro" id="IPR032567">
    <property type="entry name" value="RTL1-rel"/>
</dbReference>
<dbReference type="SUPFAM" id="SSF50630">
    <property type="entry name" value="Acid proteases"/>
    <property type="match status" value="1"/>
</dbReference>
<evidence type="ECO:0000313" key="3">
    <source>
        <dbReference type="Proteomes" id="UP001234989"/>
    </source>
</evidence>
<dbReference type="PANTHER" id="PTHR15503:SF45">
    <property type="entry name" value="RNA-DIRECTED DNA POLYMERASE HOMOLOG"/>
    <property type="match status" value="1"/>
</dbReference>
<reference evidence="2" key="1">
    <citation type="submission" date="2023-08" db="EMBL/GenBank/DDBJ databases">
        <title>A de novo genome assembly of Solanum verrucosum Schlechtendal, a Mexican diploid species geographically isolated from the other diploid A-genome species in potato relatives.</title>
        <authorList>
            <person name="Hosaka K."/>
        </authorList>
    </citation>
    <scope>NUCLEOTIDE SEQUENCE</scope>
    <source>
        <tissue evidence="2">Young leaves</tissue>
    </source>
</reference>
<evidence type="ECO:0000313" key="2">
    <source>
        <dbReference type="EMBL" id="WMV45522.1"/>
    </source>
</evidence>
<dbReference type="Proteomes" id="UP001234989">
    <property type="component" value="Chromosome 9"/>
</dbReference>
<feature type="region of interest" description="Disordered" evidence="1">
    <location>
        <begin position="160"/>
        <end position="183"/>
    </location>
</feature>
<accession>A0AAF0UGE6</accession>
<name>A0AAF0UGE6_SOLVR</name>